<comment type="catalytic activity">
    <reaction evidence="3">
        <text>uridine(1911/1915/1917) in 23S rRNA = pseudouridine(1911/1915/1917) in 23S rRNA</text>
        <dbReference type="Rhea" id="RHEA:42524"/>
        <dbReference type="Rhea" id="RHEA-COMP:10097"/>
        <dbReference type="Rhea" id="RHEA-COMP:10098"/>
        <dbReference type="ChEBI" id="CHEBI:65314"/>
        <dbReference type="ChEBI" id="CHEBI:65315"/>
        <dbReference type="EC" id="5.4.99.23"/>
    </reaction>
</comment>
<evidence type="ECO:0000256" key="1">
    <source>
        <dbReference type="ARBA" id="ARBA00010876"/>
    </source>
</evidence>
<keyword evidence="2 5" id="KW-0413">Isomerase</keyword>
<protein>
    <recommendedName>
        <fullName evidence="5">Pseudouridine synthase</fullName>
        <ecNumber evidence="5">5.4.99.-</ecNumber>
    </recommendedName>
</protein>
<feature type="region of interest" description="Disordered" evidence="6">
    <location>
        <begin position="48"/>
        <end position="98"/>
    </location>
</feature>
<dbReference type="PANTHER" id="PTHR21600">
    <property type="entry name" value="MITOCHONDRIAL RNA PSEUDOURIDINE SYNTHASE"/>
    <property type="match status" value="1"/>
</dbReference>
<comment type="similarity">
    <text evidence="1 5">Belongs to the pseudouridine synthase RluA family.</text>
</comment>
<evidence type="ECO:0000259" key="7">
    <source>
        <dbReference type="SMART" id="SM00363"/>
    </source>
</evidence>
<dbReference type="SMART" id="SM00363">
    <property type="entry name" value="S4"/>
    <property type="match status" value="1"/>
</dbReference>
<gene>
    <name evidence="8" type="ORF">KQ910_21235</name>
</gene>
<feature type="compositionally biased region" description="Basic and acidic residues" evidence="6">
    <location>
        <begin position="54"/>
        <end position="66"/>
    </location>
</feature>
<keyword evidence="9" id="KW-1185">Reference proteome</keyword>
<sequence>MSESPATGGTRQVQNRAVTDDEADMRLDRWFQRHFPELSHGALQKLLRTGQVRIDGKRAEGKDRVEPGQSIRLPPGVSNSPAPKPRAASASAGPTISDRDAAEIQKMVIHRDDHVIVLNKPPGLAVQGGSGTEKHIDGMLDGLRFGSEQRPKLVHRLDKDTSGLLLIARTGQAAKRLTASFRDRETEKLYWAIVVGVPAKKEGAINLPLAKRPGAFDRELMQVDEENGQKALTHFRVVDSASRRAALLALWPRTGRTHQLRVHCTAIGCPILGDRKYGGEEALLSTIADARKLHLHARRLTLPHPSGKGELKALAEPPPHFRRTVEAFGFSTDGV</sequence>
<proteinExistence type="inferred from homology"/>
<dbReference type="EMBL" id="JAHOPB010000002">
    <property type="protein sequence ID" value="MBU8876312.1"/>
    <property type="molecule type" value="Genomic_DNA"/>
</dbReference>
<comment type="function">
    <text evidence="5">Responsible for synthesis of pseudouridine from uracil.</text>
</comment>
<keyword evidence="4" id="KW-0694">RNA-binding</keyword>
<dbReference type="NCBIfam" id="TIGR00005">
    <property type="entry name" value="rluA_subfam"/>
    <property type="match status" value="1"/>
</dbReference>
<evidence type="ECO:0000256" key="2">
    <source>
        <dbReference type="ARBA" id="ARBA00023235"/>
    </source>
</evidence>
<comment type="caution">
    <text evidence="8">The sequence shown here is derived from an EMBL/GenBank/DDBJ whole genome shotgun (WGS) entry which is preliminary data.</text>
</comment>
<reference evidence="8 9" key="1">
    <citation type="submission" date="2021-06" db="EMBL/GenBank/DDBJ databases">
        <authorList>
            <person name="Lee D.H."/>
        </authorList>
    </citation>
    <scope>NUCLEOTIDE SEQUENCE [LARGE SCALE GENOMIC DNA]</scope>
    <source>
        <strain evidence="8 9">MMS21-HV4-11</strain>
    </source>
</reference>
<accession>A0ABS6INX9</accession>
<evidence type="ECO:0000256" key="3">
    <source>
        <dbReference type="ARBA" id="ARBA00036882"/>
    </source>
</evidence>
<dbReference type="CDD" id="cd00165">
    <property type="entry name" value="S4"/>
    <property type="match status" value="1"/>
</dbReference>
<feature type="compositionally biased region" description="Polar residues" evidence="6">
    <location>
        <begin position="1"/>
        <end position="17"/>
    </location>
</feature>
<comment type="catalytic activity">
    <reaction evidence="5">
        <text>a uridine in RNA = a pseudouridine in RNA</text>
        <dbReference type="Rhea" id="RHEA:48348"/>
        <dbReference type="Rhea" id="RHEA-COMP:12068"/>
        <dbReference type="Rhea" id="RHEA-COMP:12069"/>
        <dbReference type="ChEBI" id="CHEBI:65314"/>
        <dbReference type="ChEBI" id="CHEBI:65315"/>
    </reaction>
</comment>
<evidence type="ECO:0000313" key="8">
    <source>
        <dbReference type="EMBL" id="MBU8876312.1"/>
    </source>
</evidence>
<dbReference type="RefSeq" id="WP_216965005.1">
    <property type="nucleotide sequence ID" value="NZ_JAHOPB010000002.1"/>
</dbReference>
<dbReference type="InterPro" id="IPR002942">
    <property type="entry name" value="S4_RNA-bd"/>
</dbReference>
<dbReference type="InterPro" id="IPR006145">
    <property type="entry name" value="PsdUridine_synth_RsuA/RluA"/>
</dbReference>
<evidence type="ECO:0000256" key="4">
    <source>
        <dbReference type="PROSITE-ProRule" id="PRU00182"/>
    </source>
</evidence>
<dbReference type="PROSITE" id="PS50889">
    <property type="entry name" value="S4"/>
    <property type="match status" value="1"/>
</dbReference>
<evidence type="ECO:0000256" key="6">
    <source>
        <dbReference type="SAM" id="MobiDB-lite"/>
    </source>
</evidence>
<dbReference type="PANTHER" id="PTHR21600:SF44">
    <property type="entry name" value="RIBOSOMAL LARGE SUBUNIT PSEUDOURIDINE SYNTHASE D"/>
    <property type="match status" value="1"/>
</dbReference>
<dbReference type="InterPro" id="IPR006224">
    <property type="entry name" value="PsdUridine_synth_RluA-like_CS"/>
</dbReference>
<feature type="region of interest" description="Disordered" evidence="6">
    <location>
        <begin position="1"/>
        <end position="22"/>
    </location>
</feature>
<name>A0ABS6INX9_9HYPH</name>
<dbReference type="EC" id="5.4.99.-" evidence="5"/>
<dbReference type="PROSITE" id="PS01129">
    <property type="entry name" value="PSI_RLU"/>
    <property type="match status" value="1"/>
</dbReference>
<dbReference type="InterPro" id="IPR006225">
    <property type="entry name" value="PsdUridine_synth_RluC/D"/>
</dbReference>
<feature type="domain" description="RNA-binding S4" evidence="7">
    <location>
        <begin position="25"/>
        <end position="87"/>
    </location>
</feature>
<feature type="compositionally biased region" description="Low complexity" evidence="6">
    <location>
        <begin position="78"/>
        <end position="94"/>
    </location>
</feature>
<evidence type="ECO:0000313" key="9">
    <source>
        <dbReference type="Proteomes" id="UP000727907"/>
    </source>
</evidence>
<dbReference type="CDD" id="cd02869">
    <property type="entry name" value="PseudoU_synth_RluA_like"/>
    <property type="match status" value="1"/>
</dbReference>
<organism evidence="8 9">
    <name type="scientific">Reyranella humidisoli</name>
    <dbReference type="NCBI Taxonomy" id="2849149"/>
    <lineage>
        <taxon>Bacteria</taxon>
        <taxon>Pseudomonadati</taxon>
        <taxon>Pseudomonadota</taxon>
        <taxon>Alphaproteobacteria</taxon>
        <taxon>Hyphomicrobiales</taxon>
        <taxon>Reyranellaceae</taxon>
        <taxon>Reyranella</taxon>
    </lineage>
</organism>
<dbReference type="Pfam" id="PF00849">
    <property type="entry name" value="PseudoU_synth_2"/>
    <property type="match status" value="1"/>
</dbReference>
<evidence type="ECO:0000256" key="5">
    <source>
        <dbReference type="RuleBase" id="RU362028"/>
    </source>
</evidence>
<dbReference type="InterPro" id="IPR050188">
    <property type="entry name" value="RluA_PseudoU_synthase"/>
</dbReference>
<dbReference type="Proteomes" id="UP000727907">
    <property type="component" value="Unassembled WGS sequence"/>
</dbReference>